<dbReference type="PANTHER" id="PTHR10889:SF1">
    <property type="entry name" value="DEOXYRIBOSE-PHOSPHATE ALDOLASE"/>
    <property type="match status" value="1"/>
</dbReference>
<gene>
    <name evidence="8" type="primary">deoC2_1</name>
    <name evidence="7" type="synonym">deoC</name>
    <name evidence="8" type="ORF">BWY41_01193</name>
</gene>
<dbReference type="InterPro" id="IPR028581">
    <property type="entry name" value="DeoC_typeI"/>
</dbReference>
<dbReference type="AlphaFoldDB" id="A0A1V5STJ7"/>
<reference evidence="8" key="1">
    <citation type="submission" date="2017-02" db="EMBL/GenBank/DDBJ databases">
        <title>Delving into the versatile metabolic prowess of the omnipresent phylum Bacteroidetes.</title>
        <authorList>
            <person name="Nobu M.K."/>
            <person name="Mei R."/>
            <person name="Narihiro T."/>
            <person name="Kuroda K."/>
            <person name="Liu W.-T."/>
        </authorList>
    </citation>
    <scope>NUCLEOTIDE SEQUENCE</scope>
    <source>
        <strain evidence="8">ADurb.Bin276</strain>
    </source>
</reference>
<accession>A0A1V5STJ7</accession>
<evidence type="ECO:0000256" key="1">
    <source>
        <dbReference type="ARBA" id="ARBA00010936"/>
    </source>
</evidence>
<comment type="function">
    <text evidence="6 7">Catalyzes a reversible aldol reaction between acetaldehyde and D-glyceraldehyde 3-phosphate to generate 2-deoxy-D-ribose 5-phosphate.</text>
</comment>
<evidence type="ECO:0000256" key="7">
    <source>
        <dbReference type="HAMAP-Rule" id="MF_00114"/>
    </source>
</evidence>
<keyword evidence="2 7" id="KW-0963">Cytoplasm</keyword>
<dbReference type="Pfam" id="PF01791">
    <property type="entry name" value="DeoC"/>
    <property type="match status" value="1"/>
</dbReference>
<dbReference type="SMART" id="SM01133">
    <property type="entry name" value="DeoC"/>
    <property type="match status" value="1"/>
</dbReference>
<dbReference type="EMBL" id="MWBQ01000085">
    <property type="protein sequence ID" value="OQA57869.1"/>
    <property type="molecule type" value="Genomic_DNA"/>
</dbReference>
<comment type="pathway">
    <text evidence="7">Carbohydrate degradation; 2-deoxy-D-ribose 1-phosphate degradation; D-glyceraldehyde 3-phosphate and acetaldehyde from 2-deoxy-alpha-D-ribose 1-phosphate: step 2/2.</text>
</comment>
<feature type="active site" description="Proton donor/acceptor" evidence="7">
    <location>
        <position position="193"/>
    </location>
</feature>
<dbReference type="UniPathway" id="UPA00002">
    <property type="reaction ID" value="UER00468"/>
</dbReference>
<dbReference type="CDD" id="cd00959">
    <property type="entry name" value="DeoC"/>
    <property type="match status" value="1"/>
</dbReference>
<dbReference type="InterPro" id="IPR013785">
    <property type="entry name" value="Aldolase_TIM"/>
</dbReference>
<evidence type="ECO:0000256" key="4">
    <source>
        <dbReference type="ARBA" id="ARBA00023270"/>
    </source>
</evidence>
<dbReference type="GO" id="GO:0016052">
    <property type="term" value="P:carbohydrate catabolic process"/>
    <property type="evidence" value="ECO:0007669"/>
    <property type="project" value="TreeGrafter"/>
</dbReference>
<dbReference type="GO" id="GO:0004139">
    <property type="term" value="F:deoxyribose-phosphate aldolase activity"/>
    <property type="evidence" value="ECO:0007669"/>
    <property type="project" value="UniProtKB-UniRule"/>
</dbReference>
<dbReference type="FunFam" id="3.20.20.70:FF:000044">
    <property type="entry name" value="Deoxyribose-phosphate aldolase"/>
    <property type="match status" value="1"/>
</dbReference>
<proteinExistence type="inferred from homology"/>
<protein>
    <recommendedName>
        <fullName evidence="7">Deoxyribose-phosphate aldolase</fullName>
        <shortName evidence="7">DERA</shortName>
        <ecNumber evidence="7">4.1.2.4</ecNumber>
    </recommendedName>
    <alternativeName>
        <fullName evidence="7">2-deoxy-D-ribose 5-phosphate aldolase</fullName>
    </alternativeName>
    <alternativeName>
        <fullName evidence="7">Phosphodeoxyriboaldolase</fullName>
        <shortName evidence="7">Deoxyriboaldolase</shortName>
    </alternativeName>
</protein>
<name>A0A1V5STJ7_9BACT</name>
<evidence type="ECO:0000256" key="5">
    <source>
        <dbReference type="ARBA" id="ARBA00048791"/>
    </source>
</evidence>
<dbReference type="GO" id="GO:0009264">
    <property type="term" value="P:deoxyribonucleotide catabolic process"/>
    <property type="evidence" value="ECO:0007669"/>
    <property type="project" value="UniProtKB-UniRule"/>
</dbReference>
<evidence type="ECO:0000256" key="6">
    <source>
        <dbReference type="ARBA" id="ARBA00056337"/>
    </source>
</evidence>
<comment type="caution">
    <text evidence="8">The sequence shown here is derived from an EMBL/GenBank/DDBJ whole genome shotgun (WGS) entry which is preliminary data.</text>
</comment>
<dbReference type="NCBIfam" id="TIGR00126">
    <property type="entry name" value="deoC"/>
    <property type="match status" value="1"/>
</dbReference>
<dbReference type="GO" id="GO:0005737">
    <property type="term" value="C:cytoplasm"/>
    <property type="evidence" value="ECO:0007669"/>
    <property type="project" value="UniProtKB-SubCell"/>
</dbReference>
<dbReference type="Proteomes" id="UP000485569">
    <property type="component" value="Unassembled WGS sequence"/>
</dbReference>
<feature type="active site" description="Proton donor/acceptor" evidence="7">
    <location>
        <position position="100"/>
    </location>
</feature>
<sequence>MKTGQPEKVTAKDIAKMIDHSLLRPQLTRQEVIEGCRLAKEYDVVSVCVKPCDVQVAAEVLKGSDVLVTTVIGFPHGAHRTEVKAFEAVKAMEDGAVELDMVLNIGRLLSREFDYVEQDIKAVVDIAHQKGVIVKVILENYYLTDELKELACKICEKAGADFVKTSTGFAPGGATIEDLKLMRKSVNPSIQVKAAGGVRTLEGALAVRAVGGVRFGATATKSIMEDAYKKEAAGTLVLPVEPKDLGPSK</sequence>
<organism evidence="8">
    <name type="scientific">Candidatus Atribacter allofermentans</name>
    <dbReference type="NCBI Taxonomy" id="1852833"/>
    <lineage>
        <taxon>Bacteria</taxon>
        <taxon>Pseudomonadati</taxon>
        <taxon>Atribacterota</taxon>
        <taxon>Atribacteria</taxon>
        <taxon>Atribacterales</taxon>
        <taxon>Atribacteraceae</taxon>
        <taxon>Atribacter</taxon>
    </lineage>
</organism>
<evidence type="ECO:0000256" key="2">
    <source>
        <dbReference type="ARBA" id="ARBA00022490"/>
    </source>
</evidence>
<dbReference type="HAMAP" id="MF_00114">
    <property type="entry name" value="DeoC_type1"/>
    <property type="match status" value="1"/>
</dbReference>
<dbReference type="Gene3D" id="3.20.20.70">
    <property type="entry name" value="Aldolase class I"/>
    <property type="match status" value="1"/>
</dbReference>
<feature type="active site" description="Schiff-base intermediate with acetaldehyde" evidence="7">
    <location>
        <position position="164"/>
    </location>
</feature>
<comment type="catalytic activity">
    <reaction evidence="5 7">
        <text>2-deoxy-D-ribose 5-phosphate = D-glyceraldehyde 3-phosphate + acetaldehyde</text>
        <dbReference type="Rhea" id="RHEA:12821"/>
        <dbReference type="ChEBI" id="CHEBI:15343"/>
        <dbReference type="ChEBI" id="CHEBI:59776"/>
        <dbReference type="ChEBI" id="CHEBI:62877"/>
        <dbReference type="EC" id="4.1.2.4"/>
    </reaction>
</comment>
<comment type="subcellular location">
    <subcellularLocation>
        <location evidence="7">Cytoplasm</location>
    </subcellularLocation>
</comment>
<keyword evidence="4 7" id="KW-0704">Schiff base</keyword>
<dbReference type="EC" id="4.1.2.4" evidence="7"/>
<keyword evidence="3 7" id="KW-0456">Lyase</keyword>
<dbReference type="InterPro" id="IPR011343">
    <property type="entry name" value="DeoC"/>
</dbReference>
<evidence type="ECO:0000313" key="8">
    <source>
        <dbReference type="EMBL" id="OQA57869.1"/>
    </source>
</evidence>
<dbReference type="PANTHER" id="PTHR10889">
    <property type="entry name" value="DEOXYRIBOSE-PHOSPHATE ALDOLASE"/>
    <property type="match status" value="1"/>
</dbReference>
<comment type="similarity">
    <text evidence="1 7">Belongs to the DeoC/FbaB aldolase family. DeoC type 1 subfamily.</text>
</comment>
<dbReference type="SUPFAM" id="SSF51569">
    <property type="entry name" value="Aldolase"/>
    <property type="match status" value="1"/>
</dbReference>
<dbReference type="PIRSF" id="PIRSF001357">
    <property type="entry name" value="DeoC"/>
    <property type="match status" value="1"/>
</dbReference>
<dbReference type="GO" id="GO:0006018">
    <property type="term" value="P:2-deoxyribose 1-phosphate catabolic process"/>
    <property type="evidence" value="ECO:0007669"/>
    <property type="project" value="UniProtKB-UniRule"/>
</dbReference>
<dbReference type="InterPro" id="IPR002915">
    <property type="entry name" value="DeoC/FbaB/LacD_aldolase"/>
</dbReference>
<evidence type="ECO:0000256" key="3">
    <source>
        <dbReference type="ARBA" id="ARBA00023239"/>
    </source>
</evidence>